<evidence type="ECO:0000313" key="2">
    <source>
        <dbReference type="EMBL" id="GAA0245609.1"/>
    </source>
</evidence>
<organism evidence="2 3">
    <name type="scientific">Rhodanobacter caeni</name>
    <dbReference type="NCBI Taxonomy" id="657654"/>
    <lineage>
        <taxon>Bacteria</taxon>
        <taxon>Pseudomonadati</taxon>
        <taxon>Pseudomonadota</taxon>
        <taxon>Gammaproteobacteria</taxon>
        <taxon>Lysobacterales</taxon>
        <taxon>Rhodanobacteraceae</taxon>
        <taxon>Rhodanobacter</taxon>
    </lineage>
</organism>
<feature type="chain" id="PRO_5045392523" description="Metal-binding protein" evidence="1">
    <location>
        <begin position="26"/>
        <end position="152"/>
    </location>
</feature>
<gene>
    <name evidence="2" type="ORF">GCM10009126_09070</name>
</gene>
<comment type="caution">
    <text evidence="2">The sequence shown here is derived from an EMBL/GenBank/DDBJ whole genome shotgun (WGS) entry which is preliminary data.</text>
</comment>
<protein>
    <recommendedName>
        <fullName evidence="4">Metal-binding protein</fullName>
    </recommendedName>
</protein>
<evidence type="ECO:0000313" key="3">
    <source>
        <dbReference type="Proteomes" id="UP001500657"/>
    </source>
</evidence>
<evidence type="ECO:0008006" key="4">
    <source>
        <dbReference type="Google" id="ProtNLM"/>
    </source>
</evidence>
<dbReference type="SUPFAM" id="SSF52833">
    <property type="entry name" value="Thioredoxin-like"/>
    <property type="match status" value="1"/>
</dbReference>
<dbReference type="Pfam" id="PF04214">
    <property type="entry name" value="DUF411"/>
    <property type="match status" value="1"/>
</dbReference>
<reference evidence="2 3" key="1">
    <citation type="journal article" date="2019" name="Int. J. Syst. Evol. Microbiol.">
        <title>The Global Catalogue of Microorganisms (GCM) 10K type strain sequencing project: providing services to taxonomists for standard genome sequencing and annotation.</title>
        <authorList>
            <consortium name="The Broad Institute Genomics Platform"/>
            <consortium name="The Broad Institute Genome Sequencing Center for Infectious Disease"/>
            <person name="Wu L."/>
            <person name="Ma J."/>
        </authorList>
    </citation>
    <scope>NUCLEOTIDE SEQUENCE [LARGE SCALE GENOMIC DNA]</scope>
    <source>
        <strain evidence="2 3">JCM 16242</strain>
    </source>
</reference>
<dbReference type="InterPro" id="IPR007332">
    <property type="entry name" value="DUF411"/>
</dbReference>
<name>A0ABN0UC28_9GAMM</name>
<evidence type="ECO:0000256" key="1">
    <source>
        <dbReference type="SAM" id="SignalP"/>
    </source>
</evidence>
<accession>A0ABN0UC28</accession>
<dbReference type="RefSeq" id="WP_343880585.1">
    <property type="nucleotide sequence ID" value="NZ_BAAAFO010000001.1"/>
</dbReference>
<proteinExistence type="predicted"/>
<dbReference type="InterPro" id="IPR036249">
    <property type="entry name" value="Thioredoxin-like_sf"/>
</dbReference>
<keyword evidence="3" id="KW-1185">Reference proteome</keyword>
<dbReference type="Proteomes" id="UP001500657">
    <property type="component" value="Unassembled WGS sequence"/>
</dbReference>
<dbReference type="EMBL" id="BAAAFO010000001">
    <property type="protein sequence ID" value="GAA0245609.1"/>
    <property type="molecule type" value="Genomic_DNA"/>
</dbReference>
<sequence length="152" mass="16190">MKHRLPRLLRSLVLTAALSPVAAMAMTSAIEVYHDPSCGCCVNWIRYMESQGYTVNSHEEPAMAAVKTRLGVPADAASCHTAKIGGYVIEGHVPAEDIQRLLTEHPDARGLAAPGMPMGSPGMEMAAPQHYDVVLIGKDGTTRVFASHGPKA</sequence>
<feature type="signal peptide" evidence="1">
    <location>
        <begin position="1"/>
        <end position="25"/>
    </location>
</feature>
<keyword evidence="1" id="KW-0732">Signal</keyword>